<dbReference type="OrthoDB" id="214579at2"/>
<protein>
    <submittedName>
        <fullName evidence="2">Uncharacterized protein</fullName>
    </submittedName>
</protein>
<dbReference type="Proteomes" id="UP000004947">
    <property type="component" value="Unassembled WGS sequence"/>
</dbReference>
<dbReference type="NCBIfam" id="TIGR02532">
    <property type="entry name" value="IV_pilin_GFxxxE"/>
    <property type="match status" value="1"/>
</dbReference>
<dbReference type="PRINTS" id="PR00813">
    <property type="entry name" value="BCTERIALGSPG"/>
</dbReference>
<dbReference type="RefSeq" id="WP_007276772.1">
    <property type="nucleotide sequence ID" value="NZ_ABCK01000001.1"/>
</dbReference>
<dbReference type="InterPro" id="IPR012902">
    <property type="entry name" value="N_methyl_site"/>
</dbReference>
<evidence type="ECO:0000313" key="3">
    <source>
        <dbReference type="Proteomes" id="UP000004947"/>
    </source>
</evidence>
<dbReference type="eggNOG" id="COG2165">
    <property type="taxonomic scope" value="Bacteria"/>
</dbReference>
<dbReference type="EMBL" id="ABCK01000001">
    <property type="protein sequence ID" value="EDM29653.1"/>
    <property type="molecule type" value="Genomic_DNA"/>
</dbReference>
<reference evidence="2 3" key="1">
    <citation type="journal article" date="2010" name="J. Bacteriol.">
        <title>Genome sequence of Lentisphaera araneosa HTCC2155T, the type species of the order Lentisphaerales in the phylum Lentisphaerae.</title>
        <authorList>
            <person name="Thrash J.C."/>
            <person name="Cho J.C."/>
            <person name="Vergin K.L."/>
            <person name="Morris R.M."/>
            <person name="Giovannoni S.J."/>
        </authorList>
    </citation>
    <scope>NUCLEOTIDE SEQUENCE [LARGE SCALE GENOMIC DNA]</scope>
    <source>
        <strain evidence="2 3">HTCC2155</strain>
    </source>
</reference>
<comment type="caution">
    <text evidence="2">The sequence shown here is derived from an EMBL/GenBank/DDBJ whole genome shotgun (WGS) entry which is preliminary data.</text>
</comment>
<proteinExistence type="predicted"/>
<keyword evidence="1" id="KW-0488">Methylation</keyword>
<dbReference type="InterPro" id="IPR045584">
    <property type="entry name" value="Pilin-like"/>
</dbReference>
<gene>
    <name evidence="2" type="ORF">LNTAR_17923</name>
</gene>
<evidence type="ECO:0000313" key="2">
    <source>
        <dbReference type="EMBL" id="EDM29653.1"/>
    </source>
</evidence>
<name>A6DFS3_9BACT</name>
<dbReference type="SUPFAM" id="SSF54523">
    <property type="entry name" value="Pili subunits"/>
    <property type="match status" value="1"/>
</dbReference>
<dbReference type="PANTHER" id="PTHR30093">
    <property type="entry name" value="GENERAL SECRETION PATHWAY PROTEIN G"/>
    <property type="match status" value="1"/>
</dbReference>
<organism evidence="2 3">
    <name type="scientific">Lentisphaera araneosa HTCC2155</name>
    <dbReference type="NCBI Taxonomy" id="313628"/>
    <lineage>
        <taxon>Bacteria</taxon>
        <taxon>Pseudomonadati</taxon>
        <taxon>Lentisphaerota</taxon>
        <taxon>Lentisphaeria</taxon>
        <taxon>Lentisphaerales</taxon>
        <taxon>Lentisphaeraceae</taxon>
        <taxon>Lentisphaera</taxon>
    </lineage>
</organism>
<dbReference type="Gene3D" id="3.30.700.10">
    <property type="entry name" value="Glycoprotein, Type 4 Pilin"/>
    <property type="match status" value="1"/>
</dbReference>
<accession>A6DFS3</accession>
<sequence length="235" mass="26369">MSFRKKHFSLIEILVVVAIIGILASLLLPSLSKARKSAQLASCKSQIKQINFALYNYLDDNDQHFIPQRRNPSSLIIWDDDLFDYLSVSLTDNEKDGVKLNRTNYPQFTKKSPFKCPADNIVRNGDRNPRSYVYNVANTSGRFGFSGLGTTWGESISISQLGKSSEVLTFLQDDDHAEKKLGANGYSHIGTQWANSLEPENTHELVDRYSAGFADGSVRLIHKGNLYNALLHEPQ</sequence>
<dbReference type="GO" id="GO:0015628">
    <property type="term" value="P:protein secretion by the type II secretion system"/>
    <property type="evidence" value="ECO:0007669"/>
    <property type="project" value="InterPro"/>
</dbReference>
<dbReference type="InterPro" id="IPR000983">
    <property type="entry name" value="Bac_GSPG_pilin"/>
</dbReference>
<keyword evidence="3" id="KW-1185">Reference proteome</keyword>
<dbReference type="GO" id="GO:0015627">
    <property type="term" value="C:type II protein secretion system complex"/>
    <property type="evidence" value="ECO:0007669"/>
    <property type="project" value="InterPro"/>
</dbReference>
<dbReference type="STRING" id="313628.LNTAR_17923"/>
<dbReference type="AlphaFoldDB" id="A6DFS3"/>
<evidence type="ECO:0000256" key="1">
    <source>
        <dbReference type="ARBA" id="ARBA00022481"/>
    </source>
</evidence>